<organism evidence="1 2">
    <name type="scientific">Sporolactobacillus laevolacticus DSM 442</name>
    <dbReference type="NCBI Taxonomy" id="1395513"/>
    <lineage>
        <taxon>Bacteria</taxon>
        <taxon>Bacillati</taxon>
        <taxon>Bacillota</taxon>
        <taxon>Bacilli</taxon>
        <taxon>Bacillales</taxon>
        <taxon>Sporolactobacillaceae</taxon>
        <taxon>Sporolactobacillus</taxon>
    </lineage>
</organism>
<comment type="caution">
    <text evidence="1">The sequence shown here is derived from an EMBL/GenBank/DDBJ whole genome shotgun (WGS) entry which is preliminary data.</text>
</comment>
<reference evidence="1 2" key="1">
    <citation type="journal article" date="2013" name="Genome Announc.">
        <title>Genome Sequence of Sporolactobacillus laevolacticus DSM442, an Efficient Polymer-Grade D-Lactate Producer from Agricultural Waste Cottonseed as a Nitrogen Source.</title>
        <authorList>
            <person name="Wang H."/>
            <person name="Wang L."/>
            <person name="Ju J."/>
            <person name="Yu B."/>
            <person name="Ma Y."/>
        </authorList>
    </citation>
    <scope>NUCLEOTIDE SEQUENCE [LARGE SCALE GENOMIC DNA]</scope>
    <source>
        <strain evidence="1 2">DSM 442</strain>
    </source>
</reference>
<evidence type="ECO:0000313" key="1">
    <source>
        <dbReference type="EMBL" id="EST12475.1"/>
    </source>
</evidence>
<accession>V6IYJ8</accession>
<dbReference type="PATRIC" id="fig|1395513.3.peg.1339"/>
<name>V6IYJ8_9BACL</name>
<proteinExistence type="predicted"/>
<dbReference type="Proteomes" id="UP000018296">
    <property type="component" value="Unassembled WGS sequence"/>
</dbReference>
<sequence length="66" mass="7582">MSRRFMCSPMGFVLGKMKMCAKQSKIRADDRIRICSAAEAKGQVGTILSTKWMTHLEYAKRRLPFI</sequence>
<gene>
    <name evidence="1" type="ORF">P343_06615</name>
</gene>
<protein>
    <submittedName>
        <fullName evidence="1">Uncharacterized protein</fullName>
    </submittedName>
</protein>
<keyword evidence="2" id="KW-1185">Reference proteome</keyword>
<dbReference type="AlphaFoldDB" id="V6IYJ8"/>
<dbReference type="EMBL" id="AWTC01000005">
    <property type="protein sequence ID" value="EST12475.1"/>
    <property type="molecule type" value="Genomic_DNA"/>
</dbReference>
<evidence type="ECO:0000313" key="2">
    <source>
        <dbReference type="Proteomes" id="UP000018296"/>
    </source>
</evidence>